<gene>
    <name evidence="10" type="ORF">LECACI_7A005553</name>
</gene>
<sequence>MDSVSTRAVLHALFRVSIILALLPATTERYFPFHVLTSIVVSALAFLSLSSAATEKWISVNSSTTKEDKRKAVVSSSTLFRTRALGILAGTHLLAVACICPSDDPLRHVAIRVLAFFNAAKVLDMAVARAADPPMRLENGVPIKVEGLKRRTEYIWLLASETRYHSFDIAIHEPGRKAPRDKLWTYGPLAVVPVAIYFFPRCVGLYVFLGLLVIQMSLELTHTIMHPGCEHPLFWQPLSARSFGEFWRVHWHSSAASFLYTLGYKPVRAVASDYFGKDVSKAGGVLGAFCVSGIWHGWAAAALSTTPWRTGTLAWAMFMGHGIAVVVENLLPKADGPSWAKRIFGWTIALWVAGLWIKDAMPRSNLPLMVRLGEILEG</sequence>
<dbReference type="InterPro" id="IPR032805">
    <property type="entry name" value="Wax_synthase_dom"/>
</dbReference>
<comment type="pathway">
    <text evidence="2">Secondary metabolite biosynthesis.</text>
</comment>
<keyword evidence="11" id="KW-1185">Reference proteome</keyword>
<comment type="similarity">
    <text evidence="3">Belongs to the wax synthase family.</text>
</comment>
<keyword evidence="7 8" id="KW-0472">Membrane</keyword>
<organism evidence="10 11">
    <name type="scientific">Lecanosticta acicola</name>
    <dbReference type="NCBI Taxonomy" id="111012"/>
    <lineage>
        <taxon>Eukaryota</taxon>
        <taxon>Fungi</taxon>
        <taxon>Dikarya</taxon>
        <taxon>Ascomycota</taxon>
        <taxon>Pezizomycotina</taxon>
        <taxon>Dothideomycetes</taxon>
        <taxon>Dothideomycetidae</taxon>
        <taxon>Mycosphaerellales</taxon>
        <taxon>Mycosphaerellaceae</taxon>
        <taxon>Lecanosticta</taxon>
    </lineage>
</organism>
<dbReference type="GO" id="GO:0008374">
    <property type="term" value="F:O-acyltransferase activity"/>
    <property type="evidence" value="ECO:0007669"/>
    <property type="project" value="InterPro"/>
</dbReference>
<evidence type="ECO:0000256" key="3">
    <source>
        <dbReference type="ARBA" id="ARBA00007282"/>
    </source>
</evidence>
<feature type="transmembrane region" description="Helical" evidence="8">
    <location>
        <begin position="31"/>
        <end position="49"/>
    </location>
</feature>
<comment type="caution">
    <text evidence="10">The sequence shown here is derived from an EMBL/GenBank/DDBJ whole genome shotgun (WGS) entry which is preliminary data.</text>
</comment>
<evidence type="ECO:0000256" key="7">
    <source>
        <dbReference type="ARBA" id="ARBA00023136"/>
    </source>
</evidence>
<evidence type="ECO:0000256" key="8">
    <source>
        <dbReference type="SAM" id="Phobius"/>
    </source>
</evidence>
<dbReference type="Proteomes" id="UP001296104">
    <property type="component" value="Unassembled WGS sequence"/>
</dbReference>
<evidence type="ECO:0000256" key="1">
    <source>
        <dbReference type="ARBA" id="ARBA00004141"/>
    </source>
</evidence>
<name>A0AAI8Z0V5_9PEZI</name>
<dbReference type="GO" id="GO:0016020">
    <property type="term" value="C:membrane"/>
    <property type="evidence" value="ECO:0007669"/>
    <property type="project" value="UniProtKB-SubCell"/>
</dbReference>
<dbReference type="Pfam" id="PF13813">
    <property type="entry name" value="MBOAT_2"/>
    <property type="match status" value="1"/>
</dbReference>
<comment type="subcellular location">
    <subcellularLocation>
        <location evidence="1">Membrane</location>
        <topology evidence="1">Multi-pass membrane protein</topology>
    </subcellularLocation>
</comment>
<evidence type="ECO:0000313" key="10">
    <source>
        <dbReference type="EMBL" id="CAK4030395.1"/>
    </source>
</evidence>
<feature type="domain" description="Wax synthase" evidence="9">
    <location>
        <begin position="232"/>
        <end position="318"/>
    </location>
</feature>
<dbReference type="PANTHER" id="PTHR31595:SF57">
    <property type="entry name" value="OS04G0481900 PROTEIN"/>
    <property type="match status" value="1"/>
</dbReference>
<evidence type="ECO:0000313" key="11">
    <source>
        <dbReference type="Proteomes" id="UP001296104"/>
    </source>
</evidence>
<evidence type="ECO:0000256" key="6">
    <source>
        <dbReference type="ARBA" id="ARBA00022989"/>
    </source>
</evidence>
<keyword evidence="4" id="KW-0808">Transferase</keyword>
<dbReference type="GO" id="GO:0006629">
    <property type="term" value="P:lipid metabolic process"/>
    <property type="evidence" value="ECO:0007669"/>
    <property type="project" value="InterPro"/>
</dbReference>
<dbReference type="InterPro" id="IPR044851">
    <property type="entry name" value="Wax_synthase"/>
</dbReference>
<feature type="transmembrane region" description="Helical" evidence="8">
    <location>
        <begin position="7"/>
        <end position="25"/>
    </location>
</feature>
<keyword evidence="5 8" id="KW-0812">Transmembrane</keyword>
<evidence type="ECO:0000256" key="5">
    <source>
        <dbReference type="ARBA" id="ARBA00022692"/>
    </source>
</evidence>
<reference evidence="10" key="1">
    <citation type="submission" date="2023-11" db="EMBL/GenBank/DDBJ databases">
        <authorList>
            <person name="Alioto T."/>
            <person name="Alioto T."/>
            <person name="Gomez Garrido J."/>
        </authorList>
    </citation>
    <scope>NUCLEOTIDE SEQUENCE</scope>
</reference>
<protein>
    <recommendedName>
        <fullName evidence="9">Wax synthase domain-containing protein</fullName>
    </recommendedName>
</protein>
<accession>A0AAI8Z0V5</accession>
<keyword evidence="6 8" id="KW-1133">Transmembrane helix</keyword>
<dbReference type="PANTHER" id="PTHR31595">
    <property type="entry name" value="LONG-CHAIN-ALCOHOL O-FATTY-ACYLTRANSFERASE 3-RELATED"/>
    <property type="match status" value="1"/>
</dbReference>
<dbReference type="AlphaFoldDB" id="A0AAI8Z0V5"/>
<evidence type="ECO:0000259" key="9">
    <source>
        <dbReference type="Pfam" id="PF13813"/>
    </source>
</evidence>
<proteinExistence type="inferred from homology"/>
<feature type="transmembrane region" description="Helical" evidence="8">
    <location>
        <begin position="183"/>
        <end position="199"/>
    </location>
</feature>
<evidence type="ECO:0000256" key="4">
    <source>
        <dbReference type="ARBA" id="ARBA00022679"/>
    </source>
</evidence>
<dbReference type="EMBL" id="CAVMBE010000036">
    <property type="protein sequence ID" value="CAK4030395.1"/>
    <property type="molecule type" value="Genomic_DNA"/>
</dbReference>
<evidence type="ECO:0000256" key="2">
    <source>
        <dbReference type="ARBA" id="ARBA00005179"/>
    </source>
</evidence>